<comment type="catalytic activity">
    <reaction evidence="4 5">
        <text>L-glutaminyl-[peptide chain release factor] + S-adenosyl-L-methionine = N(5)-methyl-L-glutaminyl-[peptide chain release factor] + S-adenosyl-L-homocysteine + H(+)</text>
        <dbReference type="Rhea" id="RHEA:42896"/>
        <dbReference type="Rhea" id="RHEA-COMP:10271"/>
        <dbReference type="Rhea" id="RHEA-COMP:10272"/>
        <dbReference type="ChEBI" id="CHEBI:15378"/>
        <dbReference type="ChEBI" id="CHEBI:30011"/>
        <dbReference type="ChEBI" id="CHEBI:57856"/>
        <dbReference type="ChEBI" id="CHEBI:59789"/>
        <dbReference type="ChEBI" id="CHEBI:61891"/>
        <dbReference type="EC" id="2.1.1.297"/>
    </reaction>
</comment>
<evidence type="ECO:0000256" key="5">
    <source>
        <dbReference type="HAMAP-Rule" id="MF_02126"/>
    </source>
</evidence>
<gene>
    <name evidence="5 8" type="primary">prmC</name>
    <name evidence="8" type="ORF">GRI65_09920</name>
</gene>
<evidence type="ECO:0000256" key="3">
    <source>
        <dbReference type="ARBA" id="ARBA00022691"/>
    </source>
</evidence>
<dbReference type="SUPFAM" id="SSF53335">
    <property type="entry name" value="S-adenosyl-L-methionine-dependent methyltransferases"/>
    <property type="match status" value="1"/>
</dbReference>
<dbReference type="CDD" id="cd02440">
    <property type="entry name" value="AdoMet_MTases"/>
    <property type="match status" value="1"/>
</dbReference>
<keyword evidence="9" id="KW-1185">Reference proteome</keyword>
<keyword evidence="1 5" id="KW-0489">Methyltransferase</keyword>
<feature type="binding site" evidence="5">
    <location>
        <begin position="117"/>
        <end position="121"/>
    </location>
    <ligand>
        <name>S-adenosyl-L-methionine</name>
        <dbReference type="ChEBI" id="CHEBI:59789"/>
    </ligand>
</feature>
<evidence type="ECO:0000256" key="2">
    <source>
        <dbReference type="ARBA" id="ARBA00022679"/>
    </source>
</evidence>
<dbReference type="NCBIfam" id="TIGR03534">
    <property type="entry name" value="RF_mod_PrmC"/>
    <property type="match status" value="1"/>
</dbReference>
<dbReference type="InterPro" id="IPR050320">
    <property type="entry name" value="N5-glutamine_MTase"/>
</dbReference>
<dbReference type="GO" id="GO:0003676">
    <property type="term" value="F:nucleic acid binding"/>
    <property type="evidence" value="ECO:0007669"/>
    <property type="project" value="InterPro"/>
</dbReference>
<feature type="binding site" evidence="5">
    <location>
        <begin position="187"/>
        <end position="190"/>
    </location>
    <ligand>
        <name>substrate</name>
    </ligand>
</feature>
<feature type="binding site" evidence="5">
    <location>
        <position position="187"/>
    </location>
    <ligand>
        <name>S-adenosyl-L-methionine</name>
        <dbReference type="ChEBI" id="CHEBI:59789"/>
    </ligand>
</feature>
<sequence length="276" mass="29074">MVAETVAAAIREGAEQLAKTSDTARLDAELLMAEALGVSRSELLLRHTGDPVPPSFSDLVRRRAGHEPVAQILGHQDFFGRSFIVTPDVLIPRGDSETLIEVTLGIGGGPGKVLDCGTGSGALLLTLLAEREELQGTGIDNSPRALQVAAANAARLGVAERANLLHLDWRTPGWSSDLGQFEVVIANPPYVESGAELAPSVRDFEPAAALFAGKDGLDDYRILIPQLRDLLVPGGAAILEIGAGQAGPVSDLGRAAGFDVTLHRDLAHRPRVLVLQ</sequence>
<dbReference type="Pfam" id="PF05175">
    <property type="entry name" value="MTS"/>
    <property type="match status" value="1"/>
</dbReference>
<feature type="domain" description="Release factor glutamine methyltransferase N-terminal" evidence="7">
    <location>
        <begin position="9"/>
        <end position="74"/>
    </location>
</feature>
<dbReference type="NCBIfam" id="TIGR00536">
    <property type="entry name" value="hemK_fam"/>
    <property type="match status" value="1"/>
</dbReference>
<reference evidence="8 9" key="1">
    <citation type="submission" date="2019-12" db="EMBL/GenBank/DDBJ databases">
        <title>Genomic-based taxomic classification of the family Erythrobacteraceae.</title>
        <authorList>
            <person name="Xu L."/>
        </authorList>
    </citation>
    <scope>NUCLEOTIDE SEQUENCE [LARGE SCALE GENOMIC DNA]</scope>
    <source>
        <strain evidence="8 9">KCTC 42453</strain>
    </source>
</reference>
<dbReference type="GO" id="GO:0032259">
    <property type="term" value="P:methylation"/>
    <property type="evidence" value="ECO:0007669"/>
    <property type="project" value="UniProtKB-KW"/>
</dbReference>
<dbReference type="RefSeq" id="WP_160756590.1">
    <property type="nucleotide sequence ID" value="NZ_WTYL01000002.1"/>
</dbReference>
<dbReference type="InterPro" id="IPR004556">
    <property type="entry name" value="HemK-like"/>
</dbReference>
<dbReference type="AlphaFoldDB" id="A0A845B5I2"/>
<keyword evidence="2 5" id="KW-0808">Transferase</keyword>
<comment type="similarity">
    <text evidence="5">Belongs to the protein N5-glutamine methyltransferase family. PrmC subfamily.</text>
</comment>
<dbReference type="HAMAP" id="MF_02126">
    <property type="entry name" value="RF_methyltr_PrmC"/>
    <property type="match status" value="1"/>
</dbReference>
<dbReference type="PANTHER" id="PTHR18895:SF74">
    <property type="entry name" value="MTRF1L RELEASE FACTOR GLUTAMINE METHYLTRANSFERASE"/>
    <property type="match status" value="1"/>
</dbReference>
<evidence type="ECO:0000259" key="6">
    <source>
        <dbReference type="Pfam" id="PF05175"/>
    </source>
</evidence>
<keyword evidence="3 5" id="KW-0949">S-adenosyl-L-methionine</keyword>
<comment type="caution">
    <text evidence="8">The sequence shown here is derived from an EMBL/GenBank/DDBJ whole genome shotgun (WGS) entry which is preliminary data.</text>
</comment>
<dbReference type="Gene3D" id="3.40.50.150">
    <property type="entry name" value="Vaccinia Virus protein VP39"/>
    <property type="match status" value="1"/>
</dbReference>
<dbReference type="InterPro" id="IPR007848">
    <property type="entry name" value="Small_mtfrase_dom"/>
</dbReference>
<evidence type="ECO:0000313" key="8">
    <source>
        <dbReference type="EMBL" id="MXP44772.1"/>
    </source>
</evidence>
<dbReference type="InterPro" id="IPR002052">
    <property type="entry name" value="DNA_methylase_N6_adenine_CS"/>
</dbReference>
<dbReference type="OrthoDB" id="9800643at2"/>
<dbReference type="EMBL" id="WTYL01000002">
    <property type="protein sequence ID" value="MXP44772.1"/>
    <property type="molecule type" value="Genomic_DNA"/>
</dbReference>
<proteinExistence type="inferred from homology"/>
<dbReference type="PANTHER" id="PTHR18895">
    <property type="entry name" value="HEMK METHYLTRANSFERASE"/>
    <property type="match status" value="1"/>
</dbReference>
<feature type="binding site" evidence="5">
    <location>
        <position position="140"/>
    </location>
    <ligand>
        <name>S-adenosyl-L-methionine</name>
        <dbReference type="ChEBI" id="CHEBI:59789"/>
    </ligand>
</feature>
<dbReference type="InterPro" id="IPR040758">
    <property type="entry name" value="PrmC_N"/>
</dbReference>
<evidence type="ECO:0000256" key="4">
    <source>
        <dbReference type="ARBA" id="ARBA00048391"/>
    </source>
</evidence>
<dbReference type="Pfam" id="PF17827">
    <property type="entry name" value="PrmC_N"/>
    <property type="match status" value="1"/>
</dbReference>
<feature type="binding site" evidence="5">
    <location>
        <position position="169"/>
    </location>
    <ligand>
        <name>S-adenosyl-L-methionine</name>
        <dbReference type="ChEBI" id="CHEBI:59789"/>
    </ligand>
</feature>
<evidence type="ECO:0000256" key="1">
    <source>
        <dbReference type="ARBA" id="ARBA00022603"/>
    </source>
</evidence>
<dbReference type="GO" id="GO:0102559">
    <property type="term" value="F:peptide chain release factor N(5)-glutamine methyltransferase activity"/>
    <property type="evidence" value="ECO:0007669"/>
    <property type="project" value="UniProtKB-EC"/>
</dbReference>
<dbReference type="PROSITE" id="PS00092">
    <property type="entry name" value="N6_MTASE"/>
    <property type="match status" value="1"/>
</dbReference>
<organism evidence="8 9">
    <name type="scientific">Allopontixanthobacter sediminis</name>
    <dbReference type="NCBI Taxonomy" id="1689985"/>
    <lineage>
        <taxon>Bacteria</taxon>
        <taxon>Pseudomonadati</taxon>
        <taxon>Pseudomonadota</taxon>
        <taxon>Alphaproteobacteria</taxon>
        <taxon>Sphingomonadales</taxon>
        <taxon>Erythrobacteraceae</taxon>
        <taxon>Allopontixanthobacter</taxon>
    </lineage>
</organism>
<dbReference type="EC" id="2.1.1.297" evidence="5"/>
<dbReference type="InterPro" id="IPR029063">
    <property type="entry name" value="SAM-dependent_MTases_sf"/>
</dbReference>
<dbReference type="InterPro" id="IPR019874">
    <property type="entry name" value="RF_methyltr_PrmC"/>
</dbReference>
<name>A0A845B5I2_9SPHN</name>
<comment type="function">
    <text evidence="5">Methylates the class 1 translation termination release factors RF1/PrfA and RF2/PrfB on the glutamine residue of the universally conserved GGQ motif.</text>
</comment>
<evidence type="ECO:0000313" key="9">
    <source>
        <dbReference type="Proteomes" id="UP000431922"/>
    </source>
</evidence>
<accession>A0A845B5I2</accession>
<feature type="domain" description="Methyltransferase small" evidence="6">
    <location>
        <begin position="111"/>
        <end position="195"/>
    </location>
</feature>
<protein>
    <recommendedName>
        <fullName evidence="5">Release factor glutamine methyltransferase</fullName>
        <shortName evidence="5">RF MTase</shortName>
        <ecNumber evidence="5">2.1.1.297</ecNumber>
    </recommendedName>
    <alternativeName>
        <fullName evidence="5">N5-glutamine methyltransferase PrmC</fullName>
    </alternativeName>
    <alternativeName>
        <fullName evidence="5">Protein-(glutamine-N5) MTase PrmC</fullName>
    </alternativeName>
    <alternativeName>
        <fullName evidence="5">Protein-glutamine N-methyltransferase PrmC</fullName>
    </alternativeName>
</protein>
<dbReference type="Gene3D" id="1.10.8.10">
    <property type="entry name" value="DNA helicase RuvA subunit, C-terminal domain"/>
    <property type="match status" value="1"/>
</dbReference>
<evidence type="ECO:0000259" key="7">
    <source>
        <dbReference type="Pfam" id="PF17827"/>
    </source>
</evidence>
<dbReference type="Proteomes" id="UP000431922">
    <property type="component" value="Unassembled WGS sequence"/>
</dbReference>